<name>A0A318SKD9_9BURK</name>
<evidence type="ECO:0000313" key="2">
    <source>
        <dbReference type="EMBL" id="PYE76231.1"/>
    </source>
</evidence>
<evidence type="ECO:0000313" key="3">
    <source>
        <dbReference type="Proteomes" id="UP000247540"/>
    </source>
</evidence>
<feature type="chain" id="PRO_5016333359" description="Carboxypeptidase family protein" evidence="1">
    <location>
        <begin position="29"/>
        <end position="137"/>
    </location>
</feature>
<organism evidence="2 3">
    <name type="scientific">Xylophilus ampelinus</name>
    <dbReference type="NCBI Taxonomy" id="54067"/>
    <lineage>
        <taxon>Bacteria</taxon>
        <taxon>Pseudomonadati</taxon>
        <taxon>Pseudomonadota</taxon>
        <taxon>Betaproteobacteria</taxon>
        <taxon>Burkholderiales</taxon>
        <taxon>Xylophilus</taxon>
    </lineage>
</organism>
<reference evidence="2 3" key="1">
    <citation type="submission" date="2018-06" db="EMBL/GenBank/DDBJ databases">
        <title>Genomic Encyclopedia of Type Strains, Phase III (KMG-III): the genomes of soil and plant-associated and newly described type strains.</title>
        <authorList>
            <person name="Whitman W."/>
        </authorList>
    </citation>
    <scope>NUCLEOTIDE SEQUENCE [LARGE SCALE GENOMIC DNA]</scope>
    <source>
        <strain evidence="2 3">CECT 7646</strain>
    </source>
</reference>
<evidence type="ECO:0000256" key="1">
    <source>
        <dbReference type="SAM" id="SignalP"/>
    </source>
</evidence>
<dbReference type="OrthoDB" id="8926484at2"/>
<gene>
    <name evidence="2" type="ORF">DFQ15_11416</name>
</gene>
<keyword evidence="1" id="KW-0732">Signal</keyword>
<proteinExistence type="predicted"/>
<protein>
    <recommendedName>
        <fullName evidence="4">Carboxypeptidase family protein</fullName>
    </recommendedName>
</protein>
<dbReference type="RefSeq" id="WP_110465903.1">
    <property type="nucleotide sequence ID" value="NZ_JAMOFZ010000014.1"/>
</dbReference>
<evidence type="ECO:0008006" key="4">
    <source>
        <dbReference type="Google" id="ProtNLM"/>
    </source>
</evidence>
<dbReference type="Proteomes" id="UP000247540">
    <property type="component" value="Unassembled WGS sequence"/>
</dbReference>
<keyword evidence="3" id="KW-1185">Reference proteome</keyword>
<comment type="caution">
    <text evidence="2">The sequence shown here is derived from an EMBL/GenBank/DDBJ whole genome shotgun (WGS) entry which is preliminary data.</text>
</comment>
<dbReference type="AlphaFoldDB" id="A0A318SKD9"/>
<accession>A0A318SKD9</accession>
<sequence length="137" mass="14098">MHRTVSAFVRATTTAATCLALAAPLAFAQVPALQGQGAVRHVCGGIGSDESTAFRAAMKDHPLSLLFARASGDYLADVQVDVQDAQGKSVLSTKAAGPVCLVDLPKGSYTVHASAGSGHKVQTVTVDGTPRSADFRF</sequence>
<dbReference type="EMBL" id="QJTC01000014">
    <property type="protein sequence ID" value="PYE76231.1"/>
    <property type="molecule type" value="Genomic_DNA"/>
</dbReference>
<feature type="signal peptide" evidence="1">
    <location>
        <begin position="1"/>
        <end position="28"/>
    </location>
</feature>